<dbReference type="PANTHER" id="PTHR10334">
    <property type="entry name" value="CYSTEINE-RICH SECRETORY PROTEIN-RELATED"/>
    <property type="match status" value="1"/>
</dbReference>
<dbReference type="PRINTS" id="PR00837">
    <property type="entry name" value="V5TPXLIKE"/>
</dbReference>
<dbReference type="Gene3D" id="3.40.33.10">
    <property type="entry name" value="CAP"/>
    <property type="match status" value="1"/>
</dbReference>
<dbReference type="SUPFAM" id="SSF55797">
    <property type="entry name" value="PR-1-like"/>
    <property type="match status" value="1"/>
</dbReference>
<evidence type="ECO:0000313" key="3">
    <source>
        <dbReference type="EMBL" id="OAQ26334.1"/>
    </source>
</evidence>
<dbReference type="InterPro" id="IPR014044">
    <property type="entry name" value="CAP_dom"/>
</dbReference>
<dbReference type="Proteomes" id="UP000078512">
    <property type="component" value="Unassembled WGS sequence"/>
</dbReference>
<feature type="compositionally biased region" description="Polar residues" evidence="1">
    <location>
        <begin position="244"/>
        <end position="254"/>
    </location>
</feature>
<evidence type="ECO:0000256" key="1">
    <source>
        <dbReference type="SAM" id="MobiDB-lite"/>
    </source>
</evidence>
<dbReference type="STRING" id="1314771.A0A197JPQ8"/>
<gene>
    <name evidence="3" type="ORF">K457DRAFT_128386</name>
</gene>
<organism evidence="3 4">
    <name type="scientific">Linnemannia elongata AG-77</name>
    <dbReference type="NCBI Taxonomy" id="1314771"/>
    <lineage>
        <taxon>Eukaryota</taxon>
        <taxon>Fungi</taxon>
        <taxon>Fungi incertae sedis</taxon>
        <taxon>Mucoromycota</taxon>
        <taxon>Mortierellomycotina</taxon>
        <taxon>Mortierellomycetes</taxon>
        <taxon>Mortierellales</taxon>
        <taxon>Mortierellaceae</taxon>
        <taxon>Linnemannia</taxon>
    </lineage>
</organism>
<feature type="region of interest" description="Disordered" evidence="1">
    <location>
        <begin position="130"/>
        <end position="254"/>
    </location>
</feature>
<proteinExistence type="predicted"/>
<reference evidence="3 4" key="1">
    <citation type="submission" date="2016-05" db="EMBL/GenBank/DDBJ databases">
        <title>Genome sequencing reveals origins of a unique bacterial endosymbiosis in the earliest lineages of terrestrial Fungi.</title>
        <authorList>
            <consortium name="DOE Joint Genome Institute"/>
            <person name="Uehling J."/>
            <person name="Gryganskyi A."/>
            <person name="Hameed K."/>
            <person name="Tschaplinski T."/>
            <person name="Misztal P."/>
            <person name="Wu S."/>
            <person name="Desiro A."/>
            <person name="Vande Pol N."/>
            <person name="Du Z.-Y."/>
            <person name="Zienkiewicz A."/>
            <person name="Zienkiewicz K."/>
            <person name="Morin E."/>
            <person name="Tisserant E."/>
            <person name="Splivallo R."/>
            <person name="Hainaut M."/>
            <person name="Henrissat B."/>
            <person name="Ohm R."/>
            <person name="Kuo A."/>
            <person name="Yan J."/>
            <person name="Lipzen A."/>
            <person name="Nolan M."/>
            <person name="Labutti K."/>
            <person name="Barry K."/>
            <person name="Goldstein A."/>
            <person name="Labbe J."/>
            <person name="Schadt C."/>
            <person name="Tuskan G."/>
            <person name="Grigoriev I."/>
            <person name="Martin F."/>
            <person name="Vilgalys R."/>
            <person name="Bonito G."/>
        </authorList>
    </citation>
    <scope>NUCLEOTIDE SEQUENCE [LARGE SCALE GENOMIC DNA]</scope>
    <source>
        <strain evidence="3 4">AG-77</strain>
    </source>
</reference>
<sequence>MMEGHVDARIISKVLVQRLLSVQVVPPWAGQFYYRITPTTNSPLADAVKKWASTSSNYNFDKPGFVQAAASFTQLVWKSSTQVGCAWTACKSGTIDPSRDSTFFVCKFSPMGNLQSKVSSAVADLFFASNVGNPPVKTYDRSNPDNAEDPNHPDNPNNPDPKHPGRPVIRDPDGSPKDPRDDPKSPKYDPKRPIEPDKTYDPNDPKDPNHPDNPENKDPENPGRPVPKGLDGKPLDPRDDPESTKYQPQGQEPQ</sequence>
<dbReference type="AlphaFoldDB" id="A0A197JPQ8"/>
<feature type="compositionally biased region" description="Basic and acidic residues" evidence="1">
    <location>
        <begin position="230"/>
        <end position="243"/>
    </location>
</feature>
<dbReference type="InterPro" id="IPR035940">
    <property type="entry name" value="CAP_sf"/>
</dbReference>
<dbReference type="OrthoDB" id="337038at2759"/>
<feature type="compositionally biased region" description="Basic and acidic residues" evidence="1">
    <location>
        <begin position="160"/>
        <end position="221"/>
    </location>
</feature>
<feature type="domain" description="SCP" evidence="2">
    <location>
        <begin position="6"/>
        <end position="116"/>
    </location>
</feature>
<accession>A0A197JPQ8</accession>
<dbReference type="Pfam" id="PF00188">
    <property type="entry name" value="CAP"/>
    <property type="match status" value="1"/>
</dbReference>
<dbReference type="SMART" id="SM00198">
    <property type="entry name" value="SCP"/>
    <property type="match status" value="1"/>
</dbReference>
<keyword evidence="4" id="KW-1185">Reference proteome</keyword>
<name>A0A197JPQ8_9FUNG</name>
<evidence type="ECO:0000259" key="2">
    <source>
        <dbReference type="SMART" id="SM00198"/>
    </source>
</evidence>
<dbReference type="EMBL" id="KV442068">
    <property type="protein sequence ID" value="OAQ26334.1"/>
    <property type="molecule type" value="Genomic_DNA"/>
</dbReference>
<evidence type="ECO:0000313" key="4">
    <source>
        <dbReference type="Proteomes" id="UP000078512"/>
    </source>
</evidence>
<protein>
    <recommendedName>
        <fullName evidence="2">SCP domain-containing protein</fullName>
    </recommendedName>
</protein>
<dbReference type="InterPro" id="IPR001283">
    <property type="entry name" value="CRISP-related"/>
</dbReference>